<dbReference type="AlphaFoldDB" id="A0A3M5X482"/>
<dbReference type="InterPro" id="IPR009014">
    <property type="entry name" value="Transketo_C/PFOR_II"/>
</dbReference>
<evidence type="ECO:0000259" key="1">
    <source>
        <dbReference type="Pfam" id="PF22613"/>
    </source>
</evidence>
<dbReference type="Pfam" id="PF22613">
    <property type="entry name" value="Transketolase_C_1"/>
    <property type="match status" value="1"/>
</dbReference>
<comment type="caution">
    <text evidence="2">The sequence shown here is derived from an EMBL/GenBank/DDBJ whole genome shotgun (WGS) entry which is preliminary data.</text>
</comment>
<reference evidence="2 3" key="1">
    <citation type="submission" date="2018-08" db="EMBL/GenBank/DDBJ databases">
        <title>Recombination of ecologically and evolutionarily significant loci maintains genetic cohesion in the Pseudomonas syringae species complex.</title>
        <authorList>
            <person name="Dillon M."/>
            <person name="Thakur S."/>
            <person name="Almeida R.N.D."/>
            <person name="Weir B.S."/>
            <person name="Guttman D.S."/>
        </authorList>
    </citation>
    <scope>NUCLEOTIDE SEQUENCE [LARGE SCALE GENOMIC DNA]</scope>
    <source>
        <strain evidence="2 3">ICMP 11947</strain>
    </source>
</reference>
<protein>
    <submittedName>
        <fullName evidence="2">Pyruvate dehydrogenase</fullName>
    </submittedName>
</protein>
<dbReference type="SUPFAM" id="SSF52922">
    <property type="entry name" value="TK C-terminal domain-like"/>
    <property type="match status" value="1"/>
</dbReference>
<keyword evidence="2" id="KW-0670">Pyruvate</keyword>
<feature type="domain" description="Transketolase-like C-terminal" evidence="1">
    <location>
        <begin position="229"/>
        <end position="335"/>
    </location>
</feature>
<sequence>MRLQSYSWFHQGARMLVRQQGVVMNSANSHSLAPQTRFAALACMDKIQAVTGLALRGCCSPLFAMADIVERLTRDPSTSRRISVVRASKHMSRGQEGMLASAWPLRFAAQAGAVELPLIYMISSETSAELSALASESFQRGIFCNDIETLPSRWPKGAHPWLPLWLLSNRKCQPFDPADAAEARAITLHALHSLYVEGRSGFYYMALHDESNEEVSELSDAQAVAAVQGMYRIGDAVCGHEGRRVRLLGAGLALRSVRQAARLLREHWDVDCEIWSCPSYTRVARDAAAARRWNRFHSAQPARSWHLRDCLGEGQDAVVAVTGYPQAVVEQLREHVPGRFVGLGADSAAPQGTPATRPEWIVVQALTALAEGGQLGYEPLKLALRRYQLV</sequence>
<accession>A0A3M5X482</accession>
<evidence type="ECO:0000313" key="3">
    <source>
        <dbReference type="Proteomes" id="UP000271152"/>
    </source>
</evidence>
<dbReference type="PANTHER" id="PTHR43825">
    <property type="entry name" value="PYRUVATE DEHYDROGENASE E1 COMPONENT"/>
    <property type="match status" value="1"/>
</dbReference>
<dbReference type="InterPro" id="IPR055152">
    <property type="entry name" value="Transketolase-like_C_2"/>
</dbReference>
<gene>
    <name evidence="2" type="ORF">ALP23_04221</name>
</gene>
<dbReference type="EMBL" id="RBUG01000017">
    <property type="protein sequence ID" value="RMU77432.1"/>
    <property type="molecule type" value="Genomic_DNA"/>
</dbReference>
<organism evidence="2 3">
    <name type="scientific">Pseudomonas syringae pv. apii</name>
    <dbReference type="NCBI Taxonomy" id="81036"/>
    <lineage>
        <taxon>Bacteria</taxon>
        <taxon>Pseudomonadati</taxon>
        <taxon>Pseudomonadota</taxon>
        <taxon>Gammaproteobacteria</taxon>
        <taxon>Pseudomonadales</taxon>
        <taxon>Pseudomonadaceae</taxon>
        <taxon>Pseudomonas</taxon>
    </lineage>
</organism>
<dbReference type="PANTHER" id="PTHR43825:SF3">
    <property type="entry name" value="PYRUVATE DEHYDROGENASE E1 COMPONENT"/>
    <property type="match status" value="1"/>
</dbReference>
<name>A0A3M5X482_9PSED</name>
<dbReference type="Proteomes" id="UP000271152">
    <property type="component" value="Unassembled WGS sequence"/>
</dbReference>
<dbReference type="InterPro" id="IPR051157">
    <property type="entry name" value="PDH/Transketolase"/>
</dbReference>
<dbReference type="Gene3D" id="3.40.50.920">
    <property type="match status" value="1"/>
</dbReference>
<proteinExistence type="predicted"/>
<evidence type="ECO:0000313" key="2">
    <source>
        <dbReference type="EMBL" id="RMU77432.1"/>
    </source>
</evidence>